<evidence type="ECO:0000313" key="4">
    <source>
        <dbReference type="Proteomes" id="UP000248887"/>
    </source>
</evidence>
<evidence type="ECO:0000256" key="1">
    <source>
        <dbReference type="ARBA" id="ARBA00023239"/>
    </source>
</evidence>
<dbReference type="InterPro" id="IPR002840">
    <property type="entry name" value="PMDh-S-like_dom"/>
</dbReference>
<dbReference type="AlphaFoldDB" id="A0A2W5SRL2"/>
<reference evidence="3 4" key="1">
    <citation type="submission" date="2017-08" db="EMBL/GenBank/DDBJ databases">
        <title>Infants hospitalized years apart are colonized by the same room-sourced microbial strains.</title>
        <authorList>
            <person name="Brooks B."/>
            <person name="Olm M.R."/>
            <person name="Firek B.A."/>
            <person name="Baker R."/>
            <person name="Thomas B.C."/>
            <person name="Morowitz M.J."/>
            <person name="Banfield J.F."/>
        </authorList>
    </citation>
    <scope>NUCLEOTIDE SEQUENCE [LARGE SCALE GENOMIC DNA]</scope>
    <source>
        <strain evidence="3">S2_005_001_R2_27</strain>
    </source>
</reference>
<dbReference type="Pfam" id="PF01989">
    <property type="entry name" value="AcnX_swivel_put"/>
    <property type="match status" value="1"/>
</dbReference>
<proteinExistence type="predicted"/>
<evidence type="ECO:0000259" key="2">
    <source>
        <dbReference type="Pfam" id="PF01989"/>
    </source>
</evidence>
<dbReference type="GO" id="GO:0016829">
    <property type="term" value="F:lyase activity"/>
    <property type="evidence" value="ECO:0007669"/>
    <property type="project" value="UniProtKB-KW"/>
</dbReference>
<protein>
    <recommendedName>
        <fullName evidence="2">Phosphomevalonate dehydratase small subunit-like domain-containing protein</fullName>
    </recommendedName>
</protein>
<organism evidence="3 4">
    <name type="scientific">Ancylobacter novellus</name>
    <name type="common">Thiobacillus novellus</name>
    <dbReference type="NCBI Taxonomy" id="921"/>
    <lineage>
        <taxon>Bacteria</taxon>
        <taxon>Pseudomonadati</taxon>
        <taxon>Pseudomonadota</taxon>
        <taxon>Alphaproteobacteria</taxon>
        <taxon>Hyphomicrobiales</taxon>
        <taxon>Xanthobacteraceae</taxon>
        <taxon>Ancylobacter</taxon>
    </lineage>
</organism>
<feature type="domain" description="Phosphomevalonate dehydratase small subunit-like" evidence="2">
    <location>
        <begin position="26"/>
        <end position="105"/>
    </location>
</feature>
<keyword evidence="1" id="KW-0456">Lyase</keyword>
<accession>A0A2W5SRL2</accession>
<dbReference type="SUPFAM" id="SSF52016">
    <property type="entry name" value="LeuD/IlvD-like"/>
    <property type="match status" value="1"/>
</dbReference>
<dbReference type="Gene3D" id="3.50.30.10">
    <property type="entry name" value="Phosphohistidine domain"/>
    <property type="match status" value="1"/>
</dbReference>
<evidence type="ECO:0000313" key="3">
    <source>
        <dbReference type="EMBL" id="PZQ85407.1"/>
    </source>
</evidence>
<sequence length="139" mass="15108">MTTVLHCHKGIGPAVRGTALCASDDFSARYDLDRMKGVFSRPAHKLYGQDYRGQILVLNTAKGGVASAWMLRHMRESGVTPLAYVFNSVNPILAQGAAFGEITMVDRFEDGDVTTLIRSGDELLVEPEAGRITILSRAP</sequence>
<dbReference type="Proteomes" id="UP000248887">
    <property type="component" value="Unassembled WGS sequence"/>
</dbReference>
<comment type="caution">
    <text evidence="3">The sequence shown here is derived from an EMBL/GenBank/DDBJ whole genome shotgun (WGS) entry which is preliminary data.</text>
</comment>
<gene>
    <name evidence="3" type="ORF">DI549_01635</name>
</gene>
<name>A0A2W5SRL2_ANCNO</name>
<dbReference type="EMBL" id="QFQD01000003">
    <property type="protein sequence ID" value="PZQ85407.1"/>
    <property type="molecule type" value="Genomic_DNA"/>
</dbReference>